<keyword evidence="4" id="KW-1185">Reference proteome</keyword>
<dbReference type="AlphaFoldDB" id="A0A4R3MH98"/>
<accession>A0A4R3MH98</accession>
<dbReference type="PANTHER" id="PTHR39962">
    <property type="entry name" value="BLL4848 PROTEIN"/>
    <property type="match status" value="1"/>
</dbReference>
<dbReference type="Pfam" id="PF06230">
    <property type="entry name" value="LpxI_C"/>
    <property type="match status" value="1"/>
</dbReference>
<protein>
    <submittedName>
        <fullName evidence="3">Uncharacterized protein</fullName>
    </submittedName>
</protein>
<dbReference type="InterPro" id="IPR010415">
    <property type="entry name" value="LpxI_C"/>
</dbReference>
<dbReference type="Gene3D" id="3.40.140.80">
    <property type="match status" value="1"/>
</dbReference>
<evidence type="ECO:0000313" key="3">
    <source>
        <dbReference type="EMBL" id="TCT12597.1"/>
    </source>
</evidence>
<sequence>MGRPDLGTSGPLAIIAGAGELPRIAAEHVLRSGRPVFVVLVEGEATGDYADFPHAVVRIGAAGRLKEILLENGCREVFMTGAFRRPRFSEIDWDMGTVRALSSIMRLRFGGDDKVVNGVVHIFESEGFRIVGPREVLPGLIAEAGVLGRVKPSRRARADIASGLTAVRGMGPLDIGQAVVVLSRRIIAVEAAEGTDAMIRRCADLRASGRVAFPPPSGVLVKAAKPAQELRLDMPVVGVDTVRSAIDAGLEGIALEAGAVLMPQRREALELADEAGLFIVGVGRNDGPAAQ</sequence>
<gene>
    <name evidence="3" type="ORF">EDC22_102282</name>
</gene>
<reference evidence="3 4" key="1">
    <citation type="submission" date="2019-03" db="EMBL/GenBank/DDBJ databases">
        <title>Genomic Encyclopedia of Type Strains, Phase IV (KMG-IV): sequencing the most valuable type-strain genomes for metagenomic binning, comparative biology and taxonomic classification.</title>
        <authorList>
            <person name="Goeker M."/>
        </authorList>
    </citation>
    <scope>NUCLEOTIDE SEQUENCE [LARGE SCALE GENOMIC DNA]</scope>
    <source>
        <strain evidence="3 4">DSM 19345</strain>
    </source>
</reference>
<feature type="domain" description="LpxI C-terminal" evidence="1">
    <location>
        <begin position="144"/>
        <end position="280"/>
    </location>
</feature>
<dbReference type="InterPro" id="IPR053174">
    <property type="entry name" value="LpxI"/>
</dbReference>
<dbReference type="Proteomes" id="UP000295678">
    <property type="component" value="Unassembled WGS sequence"/>
</dbReference>
<evidence type="ECO:0000259" key="2">
    <source>
        <dbReference type="Pfam" id="PF17930"/>
    </source>
</evidence>
<evidence type="ECO:0000259" key="1">
    <source>
        <dbReference type="Pfam" id="PF06230"/>
    </source>
</evidence>
<dbReference type="RefSeq" id="WP_165926785.1">
    <property type="nucleotide sequence ID" value="NZ_SMAK01000002.1"/>
</dbReference>
<dbReference type="Gene3D" id="3.40.50.20">
    <property type="match status" value="1"/>
</dbReference>
<proteinExistence type="predicted"/>
<organism evidence="3 4">
    <name type="scientific">Tepidamorphus gemmatus</name>
    <dbReference type="NCBI Taxonomy" id="747076"/>
    <lineage>
        <taxon>Bacteria</taxon>
        <taxon>Pseudomonadati</taxon>
        <taxon>Pseudomonadota</taxon>
        <taxon>Alphaproteobacteria</taxon>
        <taxon>Hyphomicrobiales</taxon>
        <taxon>Tepidamorphaceae</taxon>
        <taxon>Tepidamorphus</taxon>
    </lineage>
</organism>
<dbReference type="EMBL" id="SMAK01000002">
    <property type="protein sequence ID" value="TCT12597.1"/>
    <property type="molecule type" value="Genomic_DNA"/>
</dbReference>
<dbReference type="InterPro" id="IPR041255">
    <property type="entry name" value="LpxI_N"/>
</dbReference>
<evidence type="ECO:0000313" key="4">
    <source>
        <dbReference type="Proteomes" id="UP000295678"/>
    </source>
</evidence>
<comment type="caution">
    <text evidence="3">The sequence shown here is derived from an EMBL/GenBank/DDBJ whole genome shotgun (WGS) entry which is preliminary data.</text>
</comment>
<feature type="domain" description="LpxI N-terminal" evidence="2">
    <location>
        <begin position="12"/>
        <end position="140"/>
    </location>
</feature>
<dbReference type="PANTHER" id="PTHR39962:SF1">
    <property type="entry name" value="LPXI FAMILY PROTEIN"/>
    <property type="match status" value="1"/>
</dbReference>
<name>A0A4R3MH98_9HYPH</name>
<dbReference type="Pfam" id="PF17930">
    <property type="entry name" value="LpxI_N"/>
    <property type="match status" value="1"/>
</dbReference>
<dbReference type="InterPro" id="IPR043167">
    <property type="entry name" value="LpxI_C_sf"/>
</dbReference>